<dbReference type="Proteomes" id="UP000245626">
    <property type="component" value="Unassembled WGS sequence"/>
</dbReference>
<gene>
    <name evidence="1" type="ORF">IE53DRAFT_200431</name>
</gene>
<organism evidence="1 2">
    <name type="scientific">Violaceomyces palustris</name>
    <dbReference type="NCBI Taxonomy" id="1673888"/>
    <lineage>
        <taxon>Eukaryota</taxon>
        <taxon>Fungi</taxon>
        <taxon>Dikarya</taxon>
        <taxon>Basidiomycota</taxon>
        <taxon>Ustilaginomycotina</taxon>
        <taxon>Ustilaginomycetes</taxon>
        <taxon>Violaceomycetales</taxon>
        <taxon>Violaceomycetaceae</taxon>
        <taxon>Violaceomyces</taxon>
    </lineage>
</organism>
<keyword evidence="2" id="KW-1185">Reference proteome</keyword>
<evidence type="ECO:0000313" key="2">
    <source>
        <dbReference type="Proteomes" id="UP000245626"/>
    </source>
</evidence>
<dbReference type="EMBL" id="KZ820216">
    <property type="protein sequence ID" value="PWN48366.1"/>
    <property type="molecule type" value="Genomic_DNA"/>
</dbReference>
<name>A0ACD0NRD9_9BASI</name>
<sequence>MFRAGKKKSQIAKELGLSYQTIQSLILKVQRTGSSENQFNPNGNPKYSQRDIRKLVRMAQ</sequence>
<proteinExistence type="predicted"/>
<protein>
    <submittedName>
        <fullName evidence="1">Uncharacterized protein</fullName>
    </submittedName>
</protein>
<accession>A0ACD0NRD9</accession>
<reference evidence="1 2" key="1">
    <citation type="journal article" date="2018" name="Mol. Biol. Evol.">
        <title>Broad Genomic Sampling Reveals a Smut Pathogenic Ancestry of the Fungal Clade Ustilaginomycotina.</title>
        <authorList>
            <person name="Kijpornyongpan T."/>
            <person name="Mondo S.J."/>
            <person name="Barry K."/>
            <person name="Sandor L."/>
            <person name="Lee J."/>
            <person name="Lipzen A."/>
            <person name="Pangilinan J."/>
            <person name="LaButti K."/>
            <person name="Hainaut M."/>
            <person name="Henrissat B."/>
            <person name="Grigoriev I.V."/>
            <person name="Spatafora J.W."/>
            <person name="Aime M.C."/>
        </authorList>
    </citation>
    <scope>NUCLEOTIDE SEQUENCE [LARGE SCALE GENOMIC DNA]</scope>
    <source>
        <strain evidence="1 2">SA 807</strain>
    </source>
</reference>
<evidence type="ECO:0000313" key="1">
    <source>
        <dbReference type="EMBL" id="PWN48366.1"/>
    </source>
</evidence>